<dbReference type="EMBL" id="UOES01000207">
    <property type="protein sequence ID" value="VAW27293.1"/>
    <property type="molecule type" value="Genomic_DNA"/>
</dbReference>
<reference evidence="1" key="1">
    <citation type="submission" date="2018-06" db="EMBL/GenBank/DDBJ databases">
        <authorList>
            <person name="Zhirakovskaya E."/>
        </authorList>
    </citation>
    <scope>NUCLEOTIDE SEQUENCE</scope>
</reference>
<sequence length="211" mass="23829">MKRLLALHIVLLIGLSHALAQKTDTVTLYNGDRITCEVISLAKGKLNVKTSDMSRLSIKWAKISSIETLHRFEIILNDHSVYYGKFKKGLPGSAMVSFGVFQELISLHEITSLNQINSSFLKQLNGSLDAGFSYTRGNENLQFNSSGEITHRTKRFLNMLSFNSVVTENSQRLSKKQDGGYTLKVFHKKSFFTSYNLSWEQNTELGVENRA</sequence>
<name>A0A3B0UG34_9ZZZZ</name>
<feature type="non-terminal residue" evidence="1">
    <location>
        <position position="211"/>
    </location>
</feature>
<organism evidence="1">
    <name type="scientific">hydrothermal vent metagenome</name>
    <dbReference type="NCBI Taxonomy" id="652676"/>
    <lineage>
        <taxon>unclassified sequences</taxon>
        <taxon>metagenomes</taxon>
        <taxon>ecological metagenomes</taxon>
    </lineage>
</organism>
<proteinExistence type="predicted"/>
<protein>
    <recommendedName>
        <fullName evidence="2">DUF481 domain-containing protein</fullName>
    </recommendedName>
</protein>
<gene>
    <name evidence="1" type="ORF">MNBD_BACTEROID06-1378</name>
</gene>
<dbReference type="AlphaFoldDB" id="A0A3B0UG34"/>
<evidence type="ECO:0008006" key="2">
    <source>
        <dbReference type="Google" id="ProtNLM"/>
    </source>
</evidence>
<evidence type="ECO:0000313" key="1">
    <source>
        <dbReference type="EMBL" id="VAW27293.1"/>
    </source>
</evidence>
<accession>A0A3B0UG34</accession>